<evidence type="ECO:0000313" key="2">
    <source>
        <dbReference type="Proteomes" id="UP000183832"/>
    </source>
</evidence>
<sequence length="82" mass="9782">MKLQSPLVPLGLIIYERTTQSQILPFEYLQTEVRAETKQTKESSNYLKPSFFFFRDLFSFKIQSEQKNPRPREKILLDIKNV</sequence>
<protein>
    <submittedName>
        <fullName evidence="1">CLUMA_CG002544, isoform A</fullName>
    </submittedName>
</protein>
<dbReference type="Proteomes" id="UP000183832">
    <property type="component" value="Unassembled WGS sequence"/>
</dbReference>
<accession>A0A1J1HM09</accession>
<dbReference type="AlphaFoldDB" id="A0A1J1HM09"/>
<keyword evidence="2" id="KW-1185">Reference proteome</keyword>
<name>A0A1J1HM09_9DIPT</name>
<dbReference type="EMBL" id="CVRI01000010">
    <property type="protein sequence ID" value="CRK88963.1"/>
    <property type="molecule type" value="Genomic_DNA"/>
</dbReference>
<proteinExistence type="predicted"/>
<evidence type="ECO:0000313" key="1">
    <source>
        <dbReference type="EMBL" id="CRK88963.1"/>
    </source>
</evidence>
<gene>
    <name evidence="1" type="ORF">CLUMA_CG002544</name>
</gene>
<organism evidence="1 2">
    <name type="scientific">Clunio marinus</name>
    <dbReference type="NCBI Taxonomy" id="568069"/>
    <lineage>
        <taxon>Eukaryota</taxon>
        <taxon>Metazoa</taxon>
        <taxon>Ecdysozoa</taxon>
        <taxon>Arthropoda</taxon>
        <taxon>Hexapoda</taxon>
        <taxon>Insecta</taxon>
        <taxon>Pterygota</taxon>
        <taxon>Neoptera</taxon>
        <taxon>Endopterygota</taxon>
        <taxon>Diptera</taxon>
        <taxon>Nematocera</taxon>
        <taxon>Chironomoidea</taxon>
        <taxon>Chironomidae</taxon>
        <taxon>Clunio</taxon>
    </lineage>
</organism>
<reference evidence="1 2" key="1">
    <citation type="submission" date="2015-04" db="EMBL/GenBank/DDBJ databases">
        <authorList>
            <person name="Syromyatnikov M.Y."/>
            <person name="Popov V.N."/>
        </authorList>
    </citation>
    <scope>NUCLEOTIDE SEQUENCE [LARGE SCALE GENOMIC DNA]</scope>
</reference>